<proteinExistence type="inferred from homology"/>
<dbReference type="Proteomes" id="UP000015102">
    <property type="component" value="Unassembled WGS sequence"/>
</dbReference>
<dbReference type="PANTHER" id="PTHR22589">
    <property type="entry name" value="CARNITINE O-ACYLTRANSFERASE"/>
    <property type="match status" value="1"/>
</dbReference>
<feature type="domain" description="Choline/carnitine acyltransferase" evidence="11">
    <location>
        <begin position="160"/>
        <end position="259"/>
    </location>
</feature>
<feature type="transmembrane region" description="Helical" evidence="10">
    <location>
        <begin position="61"/>
        <end position="79"/>
    </location>
</feature>
<dbReference type="Gene3D" id="3.30.559.70">
    <property type="entry name" value="Choline/Carnitine o-acyltransferase, domain 2"/>
    <property type="match status" value="1"/>
</dbReference>
<reference evidence="13" key="2">
    <citation type="submission" date="2015-06" db="UniProtKB">
        <authorList>
            <consortium name="EnsemblMetazoa"/>
        </authorList>
    </citation>
    <scope>IDENTIFICATION</scope>
</reference>
<sequence>MAEAHSAVAFSFSITHEGWDINYDQEVLNLVWQSGLRSWKKRLARARNGIRNGVFPAHIQSLWLITAIAIGLHFTGYQVPFNLVNRILPYLPSNSTNWQIGACFLAGLLVWLSICFSMRYTLKLLLMYKGWMYESRAPGRKISLKTKLWGVAFPRSLPRLPVPSVHNTMERYLRSVRPLLDNENYERMEKLAKEFENTIGKKLQRYLLLKSWWSTNYVSDWWEEYVYLRGRSPLMVNSNFYATDAIFQHLTENQAARAGMI</sequence>
<evidence type="ECO:0000256" key="4">
    <source>
        <dbReference type="ARBA" id="ARBA00022692"/>
    </source>
</evidence>
<reference evidence="14" key="1">
    <citation type="submission" date="2013-02" db="EMBL/GenBank/DDBJ databases">
        <authorList>
            <person name="Hughes D."/>
        </authorList>
    </citation>
    <scope>NUCLEOTIDE SEQUENCE</scope>
    <source>
        <strain>Durham</strain>
        <strain evidence="14">NC isolate 2 -- Noor lab</strain>
    </source>
</reference>
<evidence type="ECO:0000256" key="1">
    <source>
        <dbReference type="ARBA" id="ARBA00004141"/>
    </source>
</evidence>
<dbReference type="OMA" id="ETHGHIS"/>
<organism evidence="13 14">
    <name type="scientific">Megaselia scalaris</name>
    <name type="common">Humpbacked fly</name>
    <name type="synonym">Phora scalaris</name>
    <dbReference type="NCBI Taxonomy" id="36166"/>
    <lineage>
        <taxon>Eukaryota</taxon>
        <taxon>Metazoa</taxon>
        <taxon>Ecdysozoa</taxon>
        <taxon>Arthropoda</taxon>
        <taxon>Hexapoda</taxon>
        <taxon>Insecta</taxon>
        <taxon>Pterygota</taxon>
        <taxon>Neoptera</taxon>
        <taxon>Endopterygota</taxon>
        <taxon>Diptera</taxon>
        <taxon>Brachycera</taxon>
        <taxon>Muscomorpha</taxon>
        <taxon>Platypezoidea</taxon>
        <taxon>Phoridae</taxon>
        <taxon>Megaseliini</taxon>
        <taxon>Megaselia</taxon>
    </lineage>
</organism>
<evidence type="ECO:0000313" key="13">
    <source>
        <dbReference type="EnsemblMetazoa" id="MESCA005542-PA"/>
    </source>
</evidence>
<keyword evidence="14" id="KW-1185">Reference proteome</keyword>
<evidence type="ECO:0000256" key="5">
    <source>
        <dbReference type="ARBA" id="ARBA00022832"/>
    </source>
</evidence>
<keyword evidence="6 10" id="KW-1133">Transmembrane helix</keyword>
<comment type="similarity">
    <text evidence="2">Belongs to the carnitine/choline acetyltransferase family.</text>
</comment>
<keyword evidence="5" id="KW-0276">Fatty acid metabolism</keyword>
<dbReference type="InterPro" id="IPR000542">
    <property type="entry name" value="Carn_acyl_trans"/>
</dbReference>
<accession>T1GPK9</accession>
<dbReference type="GO" id="GO:0009437">
    <property type="term" value="P:carnitine metabolic process"/>
    <property type="evidence" value="ECO:0007669"/>
    <property type="project" value="TreeGrafter"/>
</dbReference>
<dbReference type="AlphaFoldDB" id="T1GPK9"/>
<dbReference type="Pfam" id="PF00755">
    <property type="entry name" value="Carn_acyltransf"/>
    <property type="match status" value="1"/>
</dbReference>
<keyword evidence="9" id="KW-0012">Acyltransferase</keyword>
<dbReference type="SUPFAM" id="SSF52777">
    <property type="entry name" value="CoA-dependent acyltransferases"/>
    <property type="match status" value="1"/>
</dbReference>
<dbReference type="InterPro" id="IPR042231">
    <property type="entry name" value="Cho/carn_acyl_trans_2"/>
</dbReference>
<dbReference type="Pfam" id="PF16484">
    <property type="entry name" value="CPT_N"/>
    <property type="match status" value="1"/>
</dbReference>
<comment type="subcellular location">
    <subcellularLocation>
        <location evidence="1">Membrane</location>
        <topology evidence="1">Multi-pass membrane protein</topology>
    </subcellularLocation>
</comment>
<dbReference type="PANTHER" id="PTHR22589:SF31">
    <property type="entry name" value="CARNITINE O-PALMITOYLTRANSFERASE"/>
    <property type="match status" value="1"/>
</dbReference>
<evidence type="ECO:0000256" key="8">
    <source>
        <dbReference type="ARBA" id="ARBA00023136"/>
    </source>
</evidence>
<evidence type="ECO:0000256" key="3">
    <source>
        <dbReference type="ARBA" id="ARBA00022679"/>
    </source>
</evidence>
<evidence type="ECO:0000259" key="11">
    <source>
        <dbReference type="Pfam" id="PF00755"/>
    </source>
</evidence>
<evidence type="ECO:0000259" key="12">
    <source>
        <dbReference type="Pfam" id="PF16484"/>
    </source>
</evidence>
<dbReference type="GO" id="GO:0016020">
    <property type="term" value="C:membrane"/>
    <property type="evidence" value="ECO:0007669"/>
    <property type="project" value="UniProtKB-SubCell"/>
</dbReference>
<dbReference type="HOGENOM" id="CLU_1083900_0_0_1"/>
<keyword evidence="4 10" id="KW-0812">Transmembrane</keyword>
<dbReference type="UniPathway" id="UPA00659"/>
<feature type="domain" description="Carnitine O-palmitoyltransferase N-terminal" evidence="12">
    <location>
        <begin position="1"/>
        <end position="46"/>
    </location>
</feature>
<keyword evidence="3" id="KW-0808">Transferase</keyword>
<dbReference type="EMBL" id="CAQQ02163297">
    <property type="status" value="NOT_ANNOTATED_CDS"/>
    <property type="molecule type" value="Genomic_DNA"/>
</dbReference>
<keyword evidence="8 10" id="KW-0472">Membrane</keyword>
<evidence type="ECO:0000256" key="7">
    <source>
        <dbReference type="ARBA" id="ARBA00023098"/>
    </source>
</evidence>
<dbReference type="GO" id="GO:0005739">
    <property type="term" value="C:mitochondrion"/>
    <property type="evidence" value="ECO:0007669"/>
    <property type="project" value="TreeGrafter"/>
</dbReference>
<dbReference type="EnsemblMetazoa" id="MESCA005542-RA">
    <property type="protein sequence ID" value="MESCA005542-PA"/>
    <property type="gene ID" value="MESCA005542"/>
</dbReference>
<evidence type="ECO:0000256" key="10">
    <source>
        <dbReference type="SAM" id="Phobius"/>
    </source>
</evidence>
<evidence type="ECO:0000256" key="9">
    <source>
        <dbReference type="ARBA" id="ARBA00023315"/>
    </source>
</evidence>
<evidence type="ECO:0000256" key="6">
    <source>
        <dbReference type="ARBA" id="ARBA00022989"/>
    </source>
</evidence>
<dbReference type="InterPro" id="IPR032476">
    <property type="entry name" value="CPT_N"/>
</dbReference>
<dbReference type="Gene3D" id="6.10.250.1760">
    <property type="match status" value="1"/>
</dbReference>
<name>T1GPK9_MEGSC</name>
<keyword evidence="7" id="KW-0443">Lipid metabolism</keyword>
<protein>
    <submittedName>
        <fullName evidence="13">Uncharacterized protein</fullName>
    </submittedName>
</protein>
<dbReference type="GO" id="GO:0006635">
    <property type="term" value="P:fatty acid beta-oxidation"/>
    <property type="evidence" value="ECO:0007669"/>
    <property type="project" value="UniProtKB-UniPathway"/>
</dbReference>
<dbReference type="PROSITE" id="PS00439">
    <property type="entry name" value="ACYLTRANSF_C_1"/>
    <property type="match status" value="1"/>
</dbReference>
<evidence type="ECO:0000313" key="14">
    <source>
        <dbReference type="Proteomes" id="UP000015102"/>
    </source>
</evidence>
<dbReference type="InterPro" id="IPR039551">
    <property type="entry name" value="Cho/carn_acyl_trans"/>
</dbReference>
<dbReference type="GO" id="GO:0004095">
    <property type="term" value="F:carnitine O-palmitoyltransferase activity"/>
    <property type="evidence" value="ECO:0007669"/>
    <property type="project" value="TreeGrafter"/>
</dbReference>
<feature type="transmembrane region" description="Helical" evidence="10">
    <location>
        <begin position="99"/>
        <end position="122"/>
    </location>
</feature>
<dbReference type="InterPro" id="IPR023213">
    <property type="entry name" value="CAT-like_dom_sf"/>
</dbReference>
<dbReference type="Gene3D" id="3.30.559.10">
    <property type="entry name" value="Chloramphenicol acetyltransferase-like domain"/>
    <property type="match status" value="1"/>
</dbReference>
<dbReference type="STRING" id="36166.T1GPK9"/>
<evidence type="ECO:0000256" key="2">
    <source>
        <dbReference type="ARBA" id="ARBA00005232"/>
    </source>
</evidence>